<evidence type="ECO:0000256" key="2">
    <source>
        <dbReference type="SAM" id="MobiDB-lite"/>
    </source>
</evidence>
<organism evidence="3 4">
    <name type="scientific">Halobacillus mangrovi</name>
    <dbReference type="NCBI Taxonomy" id="402384"/>
    <lineage>
        <taxon>Bacteria</taxon>
        <taxon>Bacillati</taxon>
        <taxon>Bacillota</taxon>
        <taxon>Bacilli</taxon>
        <taxon>Bacillales</taxon>
        <taxon>Bacillaceae</taxon>
        <taxon>Halobacillus</taxon>
    </lineage>
</organism>
<dbReference type="EMBL" id="CP020772">
    <property type="protein sequence ID" value="ARI78232.1"/>
    <property type="molecule type" value="Genomic_DNA"/>
</dbReference>
<protein>
    <submittedName>
        <fullName evidence="3">Uncharacterized protein</fullName>
    </submittedName>
</protein>
<dbReference type="Proteomes" id="UP000192527">
    <property type="component" value="Chromosome"/>
</dbReference>
<reference evidence="3 4" key="1">
    <citation type="submission" date="2017-04" db="EMBL/GenBank/DDBJ databases">
        <title>The whole genome sequencing and assembly of Halobacillus mangrovi strain.</title>
        <authorList>
            <person name="Lee S.-J."/>
            <person name="Park M.-K."/>
            <person name="Kim J.-Y."/>
            <person name="Lee Y.-J."/>
            <person name="Yi H."/>
            <person name="Bahn Y.-S."/>
            <person name="Kim J.F."/>
            <person name="Lee D.-W."/>
        </authorList>
    </citation>
    <scope>NUCLEOTIDE SEQUENCE [LARGE SCALE GENOMIC DNA]</scope>
    <source>
        <strain evidence="3 4">KTB 131</strain>
    </source>
</reference>
<keyword evidence="1" id="KW-0175">Coiled coil</keyword>
<feature type="compositionally biased region" description="Basic and acidic residues" evidence="2">
    <location>
        <begin position="74"/>
        <end position="107"/>
    </location>
</feature>
<proteinExistence type="predicted"/>
<gene>
    <name evidence="3" type="ORF">HM131_15845</name>
</gene>
<accession>A0A1W5ZY60</accession>
<feature type="coiled-coil region" evidence="1">
    <location>
        <begin position="13"/>
        <end position="40"/>
    </location>
</feature>
<sequence length="114" mass="13453">MSEEKMFTQEDVDRIVQERLKRARAKAEREREEAQAELDARLPDYKELYFSELKYLKLLKAGFPMEKAERATKYIHDGTPEEVERQAKELAEHAGHSKQTKTSEKQPKGKWNPF</sequence>
<dbReference type="AlphaFoldDB" id="A0A1W5ZY60"/>
<feature type="region of interest" description="Disordered" evidence="2">
    <location>
        <begin position="74"/>
        <end position="114"/>
    </location>
</feature>
<keyword evidence="4" id="KW-1185">Reference proteome</keyword>
<dbReference type="STRING" id="402384.HM131_15845"/>
<evidence type="ECO:0000256" key="1">
    <source>
        <dbReference type="SAM" id="Coils"/>
    </source>
</evidence>
<dbReference type="RefSeq" id="WP_085030691.1">
    <property type="nucleotide sequence ID" value="NZ_CP020772.1"/>
</dbReference>
<name>A0A1W5ZY60_9BACI</name>
<dbReference type="KEGG" id="hmn:HM131_15845"/>
<evidence type="ECO:0000313" key="4">
    <source>
        <dbReference type="Proteomes" id="UP000192527"/>
    </source>
</evidence>
<evidence type="ECO:0000313" key="3">
    <source>
        <dbReference type="EMBL" id="ARI78232.1"/>
    </source>
</evidence>